<dbReference type="OrthoDB" id="6512861at2759"/>
<dbReference type="Proteomes" id="UP000268350">
    <property type="component" value="Unassembled WGS sequence"/>
</dbReference>
<feature type="chain" id="PRO_5017438481" evidence="1">
    <location>
        <begin position="25"/>
        <end position="323"/>
    </location>
</feature>
<dbReference type="AlphaFoldDB" id="A0A3B0KKJ4"/>
<evidence type="ECO:0000256" key="1">
    <source>
        <dbReference type="SAM" id="SignalP"/>
    </source>
</evidence>
<reference evidence="3" key="1">
    <citation type="submission" date="2018-01" db="EMBL/GenBank/DDBJ databases">
        <authorList>
            <person name="Alioto T."/>
            <person name="Alioto T."/>
        </authorList>
    </citation>
    <scope>NUCLEOTIDE SEQUENCE [LARGE SCALE GENOMIC DNA]</scope>
</reference>
<name>A0A3B0KKJ4_DROGU</name>
<dbReference type="STRING" id="7266.A0A3B0KKJ4"/>
<proteinExistence type="predicted"/>
<keyword evidence="1" id="KW-0732">Signal</keyword>
<evidence type="ECO:0000313" key="3">
    <source>
        <dbReference type="Proteomes" id="UP000268350"/>
    </source>
</evidence>
<dbReference type="Pfam" id="PF07165">
    <property type="entry name" value="DUF1397"/>
    <property type="match status" value="1"/>
</dbReference>
<keyword evidence="3" id="KW-1185">Reference proteome</keyword>
<accession>A0A3B0KKJ4</accession>
<sequence length="323" mass="35042">MNQFAMLAVCLLAALGAILLEVQASPSPAVATPPLSPSQLGGLSAQFLPPEYRNTNVSVEDIKRMYREKCKKVTGADNATFYQEIEKAAAKMSACISGVANLTALQAEMEEAKPLGELDTVFHKYCQRAPEAEACVKEFNTKMQVCLTSEEKRQQETIARIGASLLGFACSRGGDQIALFVAEQGPECLEANKDAISNCLNRSFHQYIPKDGQVADLMSRPELLFSPTHCVDLQGFEACVLHHLEQCSEITPANVVQSIFRFVKNETDCQAYMEARANERPVFLAARNNSTGGGAGDLLSSSTKSTTLLGSLLLGFTALLLRH</sequence>
<dbReference type="OMA" id="HHLEQCS"/>
<dbReference type="InterPro" id="IPR009832">
    <property type="entry name" value="DUF1397"/>
</dbReference>
<dbReference type="PANTHER" id="PTHR20997:SF2">
    <property type="entry name" value="EG:BACR42I17.2 PROTEIN-RELATED"/>
    <property type="match status" value="1"/>
</dbReference>
<feature type="signal peptide" evidence="1">
    <location>
        <begin position="1"/>
        <end position="24"/>
    </location>
</feature>
<evidence type="ECO:0000313" key="2">
    <source>
        <dbReference type="EMBL" id="SPP89090.1"/>
    </source>
</evidence>
<protein>
    <submittedName>
        <fullName evidence="2">Blast:27 kDa hemolymph protein</fullName>
    </submittedName>
</protein>
<organism evidence="2 3">
    <name type="scientific">Drosophila guanche</name>
    <name type="common">Fruit fly</name>
    <dbReference type="NCBI Taxonomy" id="7266"/>
    <lineage>
        <taxon>Eukaryota</taxon>
        <taxon>Metazoa</taxon>
        <taxon>Ecdysozoa</taxon>
        <taxon>Arthropoda</taxon>
        <taxon>Hexapoda</taxon>
        <taxon>Insecta</taxon>
        <taxon>Pterygota</taxon>
        <taxon>Neoptera</taxon>
        <taxon>Endopterygota</taxon>
        <taxon>Diptera</taxon>
        <taxon>Brachycera</taxon>
        <taxon>Muscomorpha</taxon>
        <taxon>Ephydroidea</taxon>
        <taxon>Drosophilidae</taxon>
        <taxon>Drosophila</taxon>
        <taxon>Sophophora</taxon>
    </lineage>
</organism>
<dbReference type="PANTHER" id="PTHR20997">
    <property type="entry name" value="EG:BACR42I17.2 PROTEIN-RELATED"/>
    <property type="match status" value="1"/>
</dbReference>
<gene>
    <name evidence="2" type="ORF">DGUA_6G019321</name>
</gene>
<dbReference type="EMBL" id="OUUW01000018">
    <property type="protein sequence ID" value="SPP89090.1"/>
    <property type="molecule type" value="Genomic_DNA"/>
</dbReference>